<dbReference type="Proteomes" id="UP001163324">
    <property type="component" value="Chromosome 1"/>
</dbReference>
<protein>
    <submittedName>
        <fullName evidence="1">Uncharacterized protein</fullName>
    </submittedName>
</protein>
<keyword evidence="2" id="KW-1185">Reference proteome</keyword>
<evidence type="ECO:0000313" key="2">
    <source>
        <dbReference type="Proteomes" id="UP001163324"/>
    </source>
</evidence>
<dbReference type="EMBL" id="CM047940">
    <property type="protein sequence ID" value="KAI9904122.1"/>
    <property type="molecule type" value="Genomic_DNA"/>
</dbReference>
<reference evidence="1" key="1">
    <citation type="submission" date="2022-10" db="EMBL/GenBank/DDBJ databases">
        <title>Complete Genome of Trichothecium roseum strain YXFP-22015, a Plant Pathogen Isolated from Citrus.</title>
        <authorList>
            <person name="Wang Y."/>
            <person name="Zhu L."/>
        </authorList>
    </citation>
    <scope>NUCLEOTIDE SEQUENCE</scope>
    <source>
        <strain evidence="1">YXFP-22015</strain>
    </source>
</reference>
<evidence type="ECO:0000313" key="1">
    <source>
        <dbReference type="EMBL" id="KAI9904122.1"/>
    </source>
</evidence>
<proteinExistence type="predicted"/>
<gene>
    <name evidence="1" type="ORF">N3K66_000651</name>
</gene>
<organism evidence="1 2">
    <name type="scientific">Trichothecium roseum</name>
    <dbReference type="NCBI Taxonomy" id="47278"/>
    <lineage>
        <taxon>Eukaryota</taxon>
        <taxon>Fungi</taxon>
        <taxon>Dikarya</taxon>
        <taxon>Ascomycota</taxon>
        <taxon>Pezizomycotina</taxon>
        <taxon>Sordariomycetes</taxon>
        <taxon>Hypocreomycetidae</taxon>
        <taxon>Hypocreales</taxon>
        <taxon>Hypocreales incertae sedis</taxon>
        <taxon>Trichothecium</taxon>
    </lineage>
</organism>
<comment type="caution">
    <text evidence="1">The sequence shown here is derived from an EMBL/GenBank/DDBJ whole genome shotgun (WGS) entry which is preliminary data.</text>
</comment>
<sequence>MEHARYIANNIPPQVVTTPPEDYLQVSLEQLLRNTPPLQKYSKEHLGGLFSGYTGIAYLFLQLSATNPDLRVLGHPCIWWARQYLQGDRGRLSIEKGNCGLACEKLSYQAVVACVTGDNDHLVDFLSNIPLLLGPYTSSQGDPFPSELIYGRAGVLYMLRMLQRWLPNIEAFVDSPIRRISQHILATDDDGRGNWEWHGKRYFGAGHGDIGIITQLVLSDPTLAPQLADRFEEVLELQNHDGNWPSSERKLREGKKAPLVQWCHGAPGFIYSLSALKPFYPEMNDEIEDAIRLAQELVWTHGLLTKEPSLCHGIFGNALTLPRGPTRDHFLSLATIESLDKVKRHDPKLFEPANYGKGWSVLTNYYPSAAWAWAVCDDSVPPLLMYTDV</sequence>
<name>A0ACC0VCE8_9HYPO</name>
<accession>A0ACC0VCE8</accession>